<name>A0A369BE27_9FIRM</name>
<feature type="transmembrane region" description="Helical" evidence="1">
    <location>
        <begin position="127"/>
        <end position="145"/>
    </location>
</feature>
<dbReference type="AlphaFoldDB" id="A0A369BE27"/>
<dbReference type="RefSeq" id="WP_114297069.1">
    <property type="nucleotide sequence ID" value="NZ_QPJT01000006.1"/>
</dbReference>
<keyword evidence="1" id="KW-1133">Transmembrane helix</keyword>
<dbReference type="OrthoDB" id="1738609at2"/>
<keyword evidence="1" id="KW-0472">Membrane</keyword>
<keyword evidence="1" id="KW-0812">Transmembrane</keyword>
<feature type="transmembrane region" description="Helical" evidence="1">
    <location>
        <begin position="90"/>
        <end position="115"/>
    </location>
</feature>
<dbReference type="Proteomes" id="UP000253034">
    <property type="component" value="Unassembled WGS sequence"/>
</dbReference>
<dbReference type="EMBL" id="QPJT01000006">
    <property type="protein sequence ID" value="RCX17924.1"/>
    <property type="molecule type" value="Genomic_DNA"/>
</dbReference>
<organism evidence="2 3">
    <name type="scientific">Anaerobacterium chartisolvens</name>
    <dbReference type="NCBI Taxonomy" id="1297424"/>
    <lineage>
        <taxon>Bacteria</taxon>
        <taxon>Bacillati</taxon>
        <taxon>Bacillota</taxon>
        <taxon>Clostridia</taxon>
        <taxon>Eubacteriales</taxon>
        <taxon>Oscillospiraceae</taxon>
        <taxon>Anaerobacterium</taxon>
    </lineage>
</organism>
<feature type="transmembrane region" description="Helical" evidence="1">
    <location>
        <begin position="198"/>
        <end position="223"/>
    </location>
</feature>
<feature type="transmembrane region" description="Helical" evidence="1">
    <location>
        <begin position="40"/>
        <end position="58"/>
    </location>
</feature>
<feature type="transmembrane region" description="Helical" evidence="1">
    <location>
        <begin position="6"/>
        <end position="28"/>
    </location>
</feature>
<protein>
    <submittedName>
        <fullName evidence="2">Uncharacterized protein</fullName>
    </submittedName>
</protein>
<feature type="transmembrane region" description="Helical" evidence="1">
    <location>
        <begin position="64"/>
        <end position="83"/>
    </location>
</feature>
<accession>A0A369BE27</accession>
<sequence length="275" mass="32201">MVMNLYILFFVSLPDAVLNSFILLLFIGEKDKLKINSKNILRFTAAIALMVTASWFIRPISGNVAINMTLHNIAYVIIFFAVYRLNIVYSALGVVFSSLVHSALENLYIPYIIAYAYNGMEAFSQDYRMYVVYSLPKQIVQILIIRFLWNNEILLITKINKHMHKIFLAFSFVLIFIEWFFVYIFYTYSNRMILHHQIFFSLCLLCMVTLFNLLTFKLIYISIKGIVTKGYIRYTELEENTKFMLEELNQMLKANKVDKALKLINELKGNDSQSL</sequence>
<keyword evidence="3" id="KW-1185">Reference proteome</keyword>
<reference evidence="2 3" key="1">
    <citation type="submission" date="2018-07" db="EMBL/GenBank/DDBJ databases">
        <title>Genomic Encyclopedia of Type Strains, Phase IV (KMG-IV): sequencing the most valuable type-strain genomes for metagenomic binning, comparative biology and taxonomic classification.</title>
        <authorList>
            <person name="Goeker M."/>
        </authorList>
    </citation>
    <scope>NUCLEOTIDE SEQUENCE [LARGE SCALE GENOMIC DNA]</scope>
    <source>
        <strain evidence="2 3">DSM 27016</strain>
    </source>
</reference>
<evidence type="ECO:0000256" key="1">
    <source>
        <dbReference type="SAM" id="Phobius"/>
    </source>
</evidence>
<gene>
    <name evidence="2" type="ORF">DFR58_10692</name>
</gene>
<feature type="transmembrane region" description="Helical" evidence="1">
    <location>
        <begin position="166"/>
        <end position="186"/>
    </location>
</feature>
<evidence type="ECO:0000313" key="3">
    <source>
        <dbReference type="Proteomes" id="UP000253034"/>
    </source>
</evidence>
<proteinExistence type="predicted"/>
<comment type="caution">
    <text evidence="2">The sequence shown here is derived from an EMBL/GenBank/DDBJ whole genome shotgun (WGS) entry which is preliminary data.</text>
</comment>
<evidence type="ECO:0000313" key="2">
    <source>
        <dbReference type="EMBL" id="RCX17924.1"/>
    </source>
</evidence>